<dbReference type="PANTHER" id="PTHR47356:SF2">
    <property type="entry name" value="FAD-BINDING DOMAIN-CONTAINING PROTEIN-RELATED"/>
    <property type="match status" value="1"/>
</dbReference>
<evidence type="ECO:0000313" key="6">
    <source>
        <dbReference type="EMBL" id="KAE8138527.1"/>
    </source>
</evidence>
<dbReference type="Gene3D" id="3.50.50.60">
    <property type="entry name" value="FAD/NAD(P)-binding domain"/>
    <property type="match status" value="1"/>
</dbReference>
<dbReference type="PRINTS" id="PR00420">
    <property type="entry name" value="RNGMNOXGNASE"/>
</dbReference>
<reference evidence="6 7" key="1">
    <citation type="submission" date="2019-04" db="EMBL/GenBank/DDBJ databases">
        <title>Friends and foes A comparative genomics study of 23 Aspergillus species from section Flavi.</title>
        <authorList>
            <consortium name="DOE Joint Genome Institute"/>
            <person name="Kjaerbolling I."/>
            <person name="Vesth T."/>
            <person name="Frisvad J.C."/>
            <person name="Nybo J.L."/>
            <person name="Theobald S."/>
            <person name="Kildgaard S."/>
            <person name="Isbrandt T."/>
            <person name="Kuo A."/>
            <person name="Sato A."/>
            <person name="Lyhne E.K."/>
            <person name="Kogle M.E."/>
            <person name="Wiebenga A."/>
            <person name="Kun R.S."/>
            <person name="Lubbers R.J."/>
            <person name="Makela M.R."/>
            <person name="Barry K."/>
            <person name="Chovatia M."/>
            <person name="Clum A."/>
            <person name="Daum C."/>
            <person name="Haridas S."/>
            <person name="He G."/>
            <person name="LaButti K."/>
            <person name="Lipzen A."/>
            <person name="Mondo S."/>
            <person name="Riley R."/>
            <person name="Salamov A."/>
            <person name="Simmons B.A."/>
            <person name="Magnuson J.K."/>
            <person name="Henrissat B."/>
            <person name="Mortensen U.H."/>
            <person name="Larsen T.O."/>
            <person name="Devries R.P."/>
            <person name="Grigoriev I.V."/>
            <person name="Machida M."/>
            <person name="Baker S.E."/>
            <person name="Andersen M.R."/>
        </authorList>
    </citation>
    <scope>NUCLEOTIDE SEQUENCE [LARGE SCALE GENOMIC DNA]</scope>
    <source>
        <strain evidence="6 7">CBS 117625</strain>
    </source>
</reference>
<dbReference type="OrthoDB" id="10029326at2759"/>
<dbReference type="RefSeq" id="XP_031914590.1">
    <property type="nucleotide sequence ID" value="XM_032059647.1"/>
</dbReference>
<dbReference type="AlphaFoldDB" id="A0A5N6SX91"/>
<evidence type="ECO:0000256" key="2">
    <source>
        <dbReference type="ARBA" id="ARBA00022630"/>
    </source>
</evidence>
<dbReference type="Pfam" id="PF01494">
    <property type="entry name" value="FAD_binding_3"/>
    <property type="match status" value="1"/>
</dbReference>
<dbReference type="InterPro" id="IPR036188">
    <property type="entry name" value="FAD/NAD-bd_sf"/>
</dbReference>
<evidence type="ECO:0000259" key="5">
    <source>
        <dbReference type="Pfam" id="PF01494"/>
    </source>
</evidence>
<comment type="similarity">
    <text evidence="1">Belongs to the paxM FAD-dependent monooxygenase family.</text>
</comment>
<dbReference type="EMBL" id="ML743570">
    <property type="protein sequence ID" value="KAE8138527.1"/>
    <property type="molecule type" value="Genomic_DNA"/>
</dbReference>
<protein>
    <recommendedName>
        <fullName evidence="5">FAD-binding domain-containing protein</fullName>
    </recommendedName>
</protein>
<accession>A0A5N6SX91</accession>
<name>A0A5N6SX91_ASPPS</name>
<gene>
    <name evidence="6" type="ORF">BDV38DRAFT_281836</name>
</gene>
<dbReference type="PANTHER" id="PTHR47356">
    <property type="entry name" value="FAD-DEPENDENT MONOOXYGENASE ASQG-RELATED"/>
    <property type="match status" value="1"/>
</dbReference>
<dbReference type="GO" id="GO:0004497">
    <property type="term" value="F:monooxygenase activity"/>
    <property type="evidence" value="ECO:0007669"/>
    <property type="project" value="InterPro"/>
</dbReference>
<feature type="domain" description="FAD-binding" evidence="5">
    <location>
        <begin position="7"/>
        <end position="337"/>
    </location>
</feature>
<sequence length="456" mass="50397">MTYKDSVSVAIIGGGIAGMTLANILEQAGISYILWEAYHQVAPPAGASVGLMPNGLRVLDQIGILDEVEHYMVPHVDWEHRDGDGTLYCTQSALRLLPKALGYSTIFMERQRLLEILFDNIRDKTTVCTGKRVSLVENFDTHALVTATDGTQVRCQFVAGADGVHSVVRQAIEAACLADLRIPEDYFATKISCVYGISDPLPPSSRITAGRNFTIYQASSSLLLFTGRNGVIYWFIFSSLDTTIPYSETKRYGDGDIEVAFARVAHIRVTPAVTFAEVFRNRRTAVMTPLEEGIALRWAAGRMVLMGDAAHKMVPHAAMGANQAMESAACFASRLLELRAQLGGCNISADLPPLVSPVLVEACLEGYVQKRKPRIEHVVKGASLSCRIQLKIGDAAQKHIPRLPSLGDERWLEELLKMLYKAEKIEPWDVDSERMRYYSEQAQKRCGSVKRILDNC</sequence>
<dbReference type="InterPro" id="IPR002938">
    <property type="entry name" value="FAD-bd"/>
</dbReference>
<keyword evidence="3" id="KW-0274">FAD</keyword>
<dbReference type="Proteomes" id="UP000325672">
    <property type="component" value="Unassembled WGS sequence"/>
</dbReference>
<keyword evidence="7" id="KW-1185">Reference proteome</keyword>
<dbReference type="GeneID" id="43643857"/>
<evidence type="ECO:0000256" key="3">
    <source>
        <dbReference type="ARBA" id="ARBA00022827"/>
    </source>
</evidence>
<evidence type="ECO:0000313" key="7">
    <source>
        <dbReference type="Proteomes" id="UP000325672"/>
    </source>
</evidence>
<dbReference type="GO" id="GO:0071949">
    <property type="term" value="F:FAD binding"/>
    <property type="evidence" value="ECO:0007669"/>
    <property type="project" value="InterPro"/>
</dbReference>
<evidence type="ECO:0000256" key="1">
    <source>
        <dbReference type="ARBA" id="ARBA00007992"/>
    </source>
</evidence>
<evidence type="ECO:0000256" key="4">
    <source>
        <dbReference type="ARBA" id="ARBA00023002"/>
    </source>
</evidence>
<dbReference type="InterPro" id="IPR050562">
    <property type="entry name" value="FAD_mOase_fung"/>
</dbReference>
<proteinExistence type="inferred from homology"/>
<organism evidence="6 7">
    <name type="scientific">Aspergillus pseudotamarii</name>
    <dbReference type="NCBI Taxonomy" id="132259"/>
    <lineage>
        <taxon>Eukaryota</taxon>
        <taxon>Fungi</taxon>
        <taxon>Dikarya</taxon>
        <taxon>Ascomycota</taxon>
        <taxon>Pezizomycotina</taxon>
        <taxon>Eurotiomycetes</taxon>
        <taxon>Eurotiomycetidae</taxon>
        <taxon>Eurotiales</taxon>
        <taxon>Aspergillaceae</taxon>
        <taxon>Aspergillus</taxon>
        <taxon>Aspergillus subgen. Circumdati</taxon>
    </lineage>
</organism>
<keyword evidence="2" id="KW-0285">Flavoprotein</keyword>
<dbReference type="SUPFAM" id="SSF51905">
    <property type="entry name" value="FAD/NAD(P)-binding domain"/>
    <property type="match status" value="1"/>
</dbReference>
<keyword evidence="4" id="KW-0560">Oxidoreductase</keyword>